<evidence type="ECO:0000313" key="2">
    <source>
        <dbReference type="Proteomes" id="UP001233999"/>
    </source>
</evidence>
<organism evidence="1 2">
    <name type="scientific">Diploptera punctata</name>
    <name type="common">Pacific beetle cockroach</name>
    <dbReference type="NCBI Taxonomy" id="6984"/>
    <lineage>
        <taxon>Eukaryota</taxon>
        <taxon>Metazoa</taxon>
        <taxon>Ecdysozoa</taxon>
        <taxon>Arthropoda</taxon>
        <taxon>Hexapoda</taxon>
        <taxon>Insecta</taxon>
        <taxon>Pterygota</taxon>
        <taxon>Neoptera</taxon>
        <taxon>Polyneoptera</taxon>
        <taxon>Dictyoptera</taxon>
        <taxon>Blattodea</taxon>
        <taxon>Blaberoidea</taxon>
        <taxon>Blaberidae</taxon>
        <taxon>Diplopterinae</taxon>
        <taxon>Diploptera</taxon>
    </lineage>
</organism>
<dbReference type="Proteomes" id="UP001233999">
    <property type="component" value="Unassembled WGS sequence"/>
</dbReference>
<protein>
    <submittedName>
        <fullName evidence="1">Uncharacterized protein</fullName>
    </submittedName>
</protein>
<accession>A0AAD8A156</accession>
<reference evidence="1" key="1">
    <citation type="journal article" date="2023" name="IScience">
        <title>Live-bearing cockroach genome reveals convergent evolutionary mechanisms linked to viviparity in insects and beyond.</title>
        <authorList>
            <person name="Fouks B."/>
            <person name="Harrison M.C."/>
            <person name="Mikhailova A.A."/>
            <person name="Marchal E."/>
            <person name="English S."/>
            <person name="Carruthers M."/>
            <person name="Jennings E.C."/>
            <person name="Chiamaka E.L."/>
            <person name="Frigard R.A."/>
            <person name="Pippel M."/>
            <person name="Attardo G.M."/>
            <person name="Benoit J.B."/>
            <person name="Bornberg-Bauer E."/>
            <person name="Tobe S.S."/>
        </authorList>
    </citation>
    <scope>NUCLEOTIDE SEQUENCE</scope>
    <source>
        <strain evidence="1">Stay&amp;Tobe</strain>
    </source>
</reference>
<reference evidence="1" key="2">
    <citation type="submission" date="2023-05" db="EMBL/GenBank/DDBJ databases">
        <authorList>
            <person name="Fouks B."/>
        </authorList>
    </citation>
    <scope>NUCLEOTIDE SEQUENCE</scope>
    <source>
        <strain evidence="1">Stay&amp;Tobe</strain>
        <tissue evidence="1">Testes</tissue>
    </source>
</reference>
<proteinExistence type="predicted"/>
<sequence>MALITCFQRDILPLIASEYFHSNNYEVIKCEGTSQEKGDDHFTSNTCFINLVIQFEENAPETHAIILKLPPEDLVFSDVYGN</sequence>
<comment type="caution">
    <text evidence="1">The sequence shown here is derived from an EMBL/GenBank/DDBJ whole genome shotgun (WGS) entry which is preliminary data.</text>
</comment>
<gene>
    <name evidence="1" type="ORF">L9F63_016498</name>
</gene>
<evidence type="ECO:0000313" key="1">
    <source>
        <dbReference type="EMBL" id="KAJ9590467.1"/>
    </source>
</evidence>
<name>A0AAD8A156_DIPPU</name>
<dbReference type="EMBL" id="JASPKZ010004214">
    <property type="protein sequence ID" value="KAJ9590467.1"/>
    <property type="molecule type" value="Genomic_DNA"/>
</dbReference>
<dbReference type="AlphaFoldDB" id="A0AAD8A156"/>
<keyword evidence="2" id="KW-1185">Reference proteome</keyword>